<dbReference type="GO" id="GO:0003677">
    <property type="term" value="F:DNA binding"/>
    <property type="evidence" value="ECO:0007669"/>
    <property type="project" value="UniProtKB-KW"/>
</dbReference>
<evidence type="ECO:0000313" key="9">
    <source>
        <dbReference type="EMBL" id="KMV18446.1"/>
    </source>
</evidence>
<evidence type="ECO:0000259" key="7">
    <source>
        <dbReference type="Pfam" id="PF01028"/>
    </source>
</evidence>
<dbReference type="InterPro" id="IPR035447">
    <property type="entry name" value="DNA_topo_I_N_sf"/>
</dbReference>
<dbReference type="InterPro" id="IPR011010">
    <property type="entry name" value="DNA_brk_join_enz"/>
</dbReference>
<dbReference type="GO" id="GO:0006265">
    <property type="term" value="P:DNA topological change"/>
    <property type="evidence" value="ECO:0007669"/>
    <property type="project" value="InterPro"/>
</dbReference>
<dbReference type="Gene3D" id="3.90.15.10">
    <property type="entry name" value="Topoisomerase I, Chain A, domain 3"/>
    <property type="match status" value="1"/>
</dbReference>
<evidence type="ECO:0000256" key="1">
    <source>
        <dbReference type="ARBA" id="ARBA00000213"/>
    </source>
</evidence>
<feature type="domain" description="DNA topoisomerase I catalytic core eukaryotic-type" evidence="7">
    <location>
        <begin position="82"/>
        <end position="287"/>
    </location>
</feature>
<comment type="catalytic activity">
    <reaction evidence="1">
        <text>ATP-independent breakage of single-stranded DNA, followed by passage and rejoining.</text>
        <dbReference type="EC" id="5.6.2.1"/>
    </reaction>
</comment>
<gene>
    <name evidence="9" type="ORF">ACT17_10595</name>
</gene>
<dbReference type="InterPro" id="IPR013500">
    <property type="entry name" value="TopoI_cat_euk"/>
</dbReference>
<dbReference type="PATRIC" id="fig|451644.5.peg.2178"/>
<feature type="domain" description="DNA topoisomerase IB N-terminal" evidence="8">
    <location>
        <begin position="21"/>
        <end position="69"/>
    </location>
</feature>
<comment type="caution">
    <text evidence="9">The sequence shown here is derived from an EMBL/GenBank/DDBJ whole genome shotgun (WGS) entry which is preliminary data.</text>
</comment>
<dbReference type="PROSITE" id="PS52038">
    <property type="entry name" value="TOPO_IB_2"/>
    <property type="match status" value="1"/>
</dbReference>
<protein>
    <recommendedName>
        <fullName evidence="3">DNA topoisomerase</fullName>
        <ecNumber evidence="3">5.6.2.1</ecNumber>
    </recommendedName>
</protein>
<keyword evidence="6 9" id="KW-0413">Isomerase</keyword>
<dbReference type="OrthoDB" id="9778962at2"/>
<proteinExistence type="inferred from homology"/>
<evidence type="ECO:0000313" key="10">
    <source>
        <dbReference type="Proteomes" id="UP000037594"/>
    </source>
</evidence>
<dbReference type="Pfam" id="PF01028">
    <property type="entry name" value="Topoisom_I"/>
    <property type="match status" value="1"/>
</dbReference>
<dbReference type="EMBL" id="LFOD01000007">
    <property type="protein sequence ID" value="KMV18446.1"/>
    <property type="molecule type" value="Genomic_DNA"/>
</dbReference>
<dbReference type="AlphaFoldDB" id="A0A0J8UAN6"/>
<dbReference type="InterPro" id="IPR001631">
    <property type="entry name" value="TopoI"/>
</dbReference>
<evidence type="ECO:0000256" key="3">
    <source>
        <dbReference type="ARBA" id="ARBA00012891"/>
    </source>
</evidence>
<dbReference type="RefSeq" id="WP_019348844.1">
    <property type="nucleotide sequence ID" value="NZ_AGSZ01000827.1"/>
</dbReference>
<name>A0A0J8UAN6_9MYCO</name>
<reference evidence="9 10" key="1">
    <citation type="submission" date="2015-06" db="EMBL/GenBank/DDBJ databases">
        <title>Genome sequence of Mycobacterium conceptionense strain MLE.</title>
        <authorList>
            <person name="Greninger A.L."/>
            <person name="Cunningham G."/>
            <person name="Chiu C.Y."/>
            <person name="Miller S."/>
        </authorList>
    </citation>
    <scope>NUCLEOTIDE SEQUENCE [LARGE SCALE GENOMIC DNA]</scope>
    <source>
        <strain evidence="9 10">MLE</strain>
    </source>
</reference>
<dbReference type="Pfam" id="PF21338">
    <property type="entry name" value="Top1B_N_bact"/>
    <property type="match status" value="1"/>
</dbReference>
<evidence type="ECO:0000256" key="6">
    <source>
        <dbReference type="ARBA" id="ARBA00023235"/>
    </source>
</evidence>
<evidence type="ECO:0000256" key="5">
    <source>
        <dbReference type="ARBA" id="ARBA00023125"/>
    </source>
</evidence>
<dbReference type="InterPro" id="IPR014711">
    <property type="entry name" value="TopoI_cat_a-hlx-sub_euk"/>
</dbReference>
<dbReference type="Proteomes" id="UP000037594">
    <property type="component" value="Unassembled WGS sequence"/>
</dbReference>
<evidence type="ECO:0000259" key="8">
    <source>
        <dbReference type="Pfam" id="PF21338"/>
    </source>
</evidence>
<dbReference type="InterPro" id="IPR049331">
    <property type="entry name" value="Top1B_N_bact"/>
</dbReference>
<keyword evidence="5" id="KW-0238">DNA-binding</keyword>
<sequence>MRLRRSVVGGPGIHRVRRGRGFSYRQDDGNVVTDAATLKRIEALVIPPAWRKVWICPHPNGHIQAVGTDVAGRRQYLYHPQWQAERSEEKFDRVLELSTGLPDWRTDIARDLRRRGLRRDRVLALGLRLLDLGYFRAGGDQYAEENNSFGIATLLREHITLRSDAVEFDYPAKSGVRRTLMVEDPAVVRAVRSLQRSRGNGDRLLAFRNSSEWTEVHAEDLNIRFKEMVGESYTVKDLRTWHGTVLAAEAFVDADPPVDDKVVKRVESAVMREVAEALGNTPAVARSAYVDPRVVDAYRDGLTIGAAVRRAARVRNSDERQGILEHGTARLIRKVARQA</sequence>
<dbReference type="Gene3D" id="3.30.66.10">
    <property type="entry name" value="DNA topoisomerase I domain"/>
    <property type="match status" value="1"/>
</dbReference>
<dbReference type="Gene3D" id="1.10.132.120">
    <property type="match status" value="1"/>
</dbReference>
<dbReference type="SUPFAM" id="SSF55869">
    <property type="entry name" value="DNA topoisomerase I domain"/>
    <property type="match status" value="1"/>
</dbReference>
<organism evidence="9 10">
    <name type="scientific">Mycolicibacterium conceptionense</name>
    <dbReference type="NCBI Taxonomy" id="451644"/>
    <lineage>
        <taxon>Bacteria</taxon>
        <taxon>Bacillati</taxon>
        <taxon>Actinomycetota</taxon>
        <taxon>Actinomycetes</taxon>
        <taxon>Mycobacteriales</taxon>
        <taxon>Mycobacteriaceae</taxon>
        <taxon>Mycolicibacterium</taxon>
    </lineage>
</organism>
<dbReference type="PRINTS" id="PR00416">
    <property type="entry name" value="EUTPISMRASEI"/>
</dbReference>
<accession>A0A0J8UAN6</accession>
<evidence type="ECO:0000256" key="2">
    <source>
        <dbReference type="ARBA" id="ARBA00006645"/>
    </source>
</evidence>
<evidence type="ECO:0000256" key="4">
    <source>
        <dbReference type="ARBA" id="ARBA00023029"/>
    </source>
</evidence>
<dbReference type="SUPFAM" id="SSF56349">
    <property type="entry name" value="DNA breaking-rejoining enzymes"/>
    <property type="match status" value="1"/>
</dbReference>
<comment type="similarity">
    <text evidence="2">Belongs to the type IB topoisomerase family.</text>
</comment>
<keyword evidence="4" id="KW-0799">Topoisomerase</keyword>
<dbReference type="EC" id="5.6.2.1" evidence="3"/>
<dbReference type="GO" id="GO:0003917">
    <property type="term" value="F:DNA topoisomerase type I (single strand cut, ATP-independent) activity"/>
    <property type="evidence" value="ECO:0007669"/>
    <property type="project" value="UniProtKB-EC"/>
</dbReference>